<feature type="signal peptide" evidence="2">
    <location>
        <begin position="1"/>
        <end position="16"/>
    </location>
</feature>
<organism evidence="3 4">
    <name type="scientific">Streptomyces polyrhachis</name>
    <dbReference type="NCBI Taxonomy" id="1282885"/>
    <lineage>
        <taxon>Bacteria</taxon>
        <taxon>Bacillati</taxon>
        <taxon>Actinomycetota</taxon>
        <taxon>Actinomycetes</taxon>
        <taxon>Kitasatosporales</taxon>
        <taxon>Streptomycetaceae</taxon>
        <taxon>Streptomyces</taxon>
    </lineage>
</organism>
<evidence type="ECO:0000313" key="4">
    <source>
        <dbReference type="Proteomes" id="UP001596413"/>
    </source>
</evidence>
<feature type="compositionally biased region" description="Basic and acidic residues" evidence="1">
    <location>
        <begin position="85"/>
        <end position="95"/>
    </location>
</feature>
<keyword evidence="2" id="KW-0732">Signal</keyword>
<sequence length="501" mass="50293">MTRTTLSLIATATALAAVTGVAALTVPDDPPGEATAAAPARLPVERSTLLCPGPGLSDLSETTYTALTPEGKDTGKGTARLDAALKDGQKPDPKRKPAARATQPGKPVTAQAEGAGDPALIGDAHEGMAPGFTAQQTTVIDAGSGRGLSGTACTAPDSRFLFPGVSTHRSRQDYVVLTNPDDGQAVVDLDLFGPEGRVLSESGEGVPVPGHGSASVLLSTLTGEPADALALQVTARSGRVGAAVRATDDRLGGDWLAPAADPAAALVLPGIPKDATSVRLVAYAPGEEDAELAVRFSGPTGTITPAGHESLTVKGGMTASVDFADLTAGEGGSLVLRPAEDSAPVPVVAALRVTRGKGASAETAFIPATAALTGRATAAGSWAPSRNGRGTVLALAAPGGEVRVKVTASDGSRGGTGTEETYTVKAGTTLTVTDPPVPDGDLDGGRYALTVERTGGGELYAARMLELQQGGVAMFTVQTLPDDHGTVAVPRTRQDISLLAD</sequence>
<feature type="region of interest" description="Disordered" evidence="1">
    <location>
        <begin position="85"/>
        <end position="127"/>
    </location>
</feature>
<dbReference type="RefSeq" id="WP_386418733.1">
    <property type="nucleotide sequence ID" value="NZ_JBHSZO010000065.1"/>
</dbReference>
<dbReference type="EMBL" id="JBHSZO010000065">
    <property type="protein sequence ID" value="MFC7221403.1"/>
    <property type="molecule type" value="Genomic_DNA"/>
</dbReference>
<reference evidence="4" key="1">
    <citation type="journal article" date="2019" name="Int. J. Syst. Evol. Microbiol.">
        <title>The Global Catalogue of Microorganisms (GCM) 10K type strain sequencing project: providing services to taxonomists for standard genome sequencing and annotation.</title>
        <authorList>
            <consortium name="The Broad Institute Genomics Platform"/>
            <consortium name="The Broad Institute Genome Sequencing Center for Infectious Disease"/>
            <person name="Wu L."/>
            <person name="Ma J."/>
        </authorList>
    </citation>
    <scope>NUCLEOTIDE SEQUENCE [LARGE SCALE GENOMIC DNA]</scope>
    <source>
        <strain evidence="4">CGMCC 1.13681</strain>
    </source>
</reference>
<evidence type="ECO:0000256" key="2">
    <source>
        <dbReference type="SAM" id="SignalP"/>
    </source>
</evidence>
<proteinExistence type="predicted"/>
<dbReference type="Proteomes" id="UP001596413">
    <property type="component" value="Unassembled WGS sequence"/>
</dbReference>
<dbReference type="Pfam" id="PF18986">
    <property type="entry name" value="DUF5719"/>
    <property type="match status" value="1"/>
</dbReference>
<gene>
    <name evidence="3" type="ORF">ACFQLX_25030</name>
</gene>
<comment type="caution">
    <text evidence="3">The sequence shown here is derived from an EMBL/GenBank/DDBJ whole genome shotgun (WGS) entry which is preliminary data.</text>
</comment>
<feature type="chain" id="PRO_5046832687" evidence="2">
    <location>
        <begin position="17"/>
        <end position="501"/>
    </location>
</feature>
<protein>
    <submittedName>
        <fullName evidence="3">DUF5719 family protein</fullName>
    </submittedName>
</protein>
<dbReference type="InterPro" id="IPR043777">
    <property type="entry name" value="DUF5719"/>
</dbReference>
<accession>A0ABW2GPD4</accession>
<evidence type="ECO:0000256" key="1">
    <source>
        <dbReference type="SAM" id="MobiDB-lite"/>
    </source>
</evidence>
<keyword evidence="4" id="KW-1185">Reference proteome</keyword>
<name>A0ABW2GPD4_9ACTN</name>
<evidence type="ECO:0000313" key="3">
    <source>
        <dbReference type="EMBL" id="MFC7221403.1"/>
    </source>
</evidence>